<evidence type="ECO:0000313" key="2">
    <source>
        <dbReference type="EMBL" id="KAH0807337.1"/>
    </source>
</evidence>
<reference evidence="2" key="2">
    <citation type="submission" date="2021-08" db="EMBL/GenBank/DDBJ databases">
        <authorList>
            <person name="Eriksson T."/>
        </authorList>
    </citation>
    <scope>NUCLEOTIDE SEQUENCE</scope>
    <source>
        <strain evidence="2">Stoneville</strain>
        <tissue evidence="2">Whole head</tissue>
    </source>
</reference>
<evidence type="ECO:0000313" key="1">
    <source>
        <dbReference type="EMBL" id="KAH0807336.1"/>
    </source>
</evidence>
<dbReference type="EMBL" id="JABDTM020030722">
    <property type="protein sequence ID" value="KAH0807337.1"/>
    <property type="molecule type" value="Genomic_DNA"/>
</dbReference>
<dbReference type="Proteomes" id="UP000719412">
    <property type="component" value="Unassembled WGS sequence"/>
</dbReference>
<gene>
    <name evidence="2" type="ORF">GEV33_015454</name>
    <name evidence="1" type="ORF">GEV33_015455</name>
</gene>
<dbReference type="AlphaFoldDB" id="A0A8J6L5V2"/>
<sequence length="191" mass="21759">MVIYKVRRQFASDPFWSADEIYEPYTKRVPAKKNYIKLCVRGKLTTHQGLGERDFGRSHSVELHWGYRFIEIESGRCWGLLFGTCQGHSEDFVGPGVATTLRRNPSMLVIIIFGCERYAIRTRARAARNERTEATPPRGGAYRARRGCFRAQVRTQTDGIRSQDAKTLPIELASPRDRFATPSDGLQATPY</sequence>
<protein>
    <submittedName>
        <fullName evidence="2">Uncharacterized protein</fullName>
    </submittedName>
</protein>
<dbReference type="EMBL" id="JABDTM020030723">
    <property type="protein sequence ID" value="KAH0807336.1"/>
    <property type="molecule type" value="Genomic_DNA"/>
</dbReference>
<keyword evidence="3" id="KW-1185">Reference proteome</keyword>
<organism evidence="2 3">
    <name type="scientific">Tenebrio molitor</name>
    <name type="common">Yellow mealworm beetle</name>
    <dbReference type="NCBI Taxonomy" id="7067"/>
    <lineage>
        <taxon>Eukaryota</taxon>
        <taxon>Metazoa</taxon>
        <taxon>Ecdysozoa</taxon>
        <taxon>Arthropoda</taxon>
        <taxon>Hexapoda</taxon>
        <taxon>Insecta</taxon>
        <taxon>Pterygota</taxon>
        <taxon>Neoptera</taxon>
        <taxon>Endopterygota</taxon>
        <taxon>Coleoptera</taxon>
        <taxon>Polyphaga</taxon>
        <taxon>Cucujiformia</taxon>
        <taxon>Tenebrionidae</taxon>
        <taxon>Tenebrio</taxon>
    </lineage>
</organism>
<proteinExistence type="predicted"/>
<reference evidence="2" key="1">
    <citation type="journal article" date="2020" name="J Insects Food Feed">
        <title>The yellow mealworm (Tenebrio molitor) genome: a resource for the emerging insects as food and feed industry.</title>
        <authorList>
            <person name="Eriksson T."/>
            <person name="Andere A."/>
            <person name="Kelstrup H."/>
            <person name="Emery V."/>
            <person name="Picard C."/>
        </authorList>
    </citation>
    <scope>NUCLEOTIDE SEQUENCE</scope>
    <source>
        <strain evidence="2">Stoneville</strain>
        <tissue evidence="2">Whole head</tissue>
    </source>
</reference>
<evidence type="ECO:0000313" key="3">
    <source>
        <dbReference type="Proteomes" id="UP000719412"/>
    </source>
</evidence>
<comment type="caution">
    <text evidence="2">The sequence shown here is derived from an EMBL/GenBank/DDBJ whole genome shotgun (WGS) entry which is preliminary data.</text>
</comment>
<accession>A0A8J6L5V2</accession>
<name>A0A8J6L5V2_TENMO</name>